<sequence>IPDLEGTLAGEPFTRGRRAHGEVDPTFDRLQRHNFSVAPARFSSLSSADRSTRSASPPRKSRFSQGASTSLCSALLLSGTALPARVLFPAVQMAVPWGNAMGPLALPHPVHALPHGNRKNFPKFDGSGNQSTDSHISAFIMSCSILDVTHEDVSVHLFLETLQGPAAEWFQHLPAGSITSWATLRDAFEDRYKPSEDAFALLSQITHLKKEANETMRDFIARFNALINRVPVAMLPTPENQKCFFVNAMSSKVSFLLLQEQVATLILAQATAIRIEDNLIISSELKRESSKPKSSGPSPTTSSDPAFQKMANDLLALKKQLAQASPSSSYRDIPRRNFVSNNVPQRPRLPATAPRLALEAPPVNALAEIEEEEQDYEEPSSQGEDDQDVGEPTGDSTIRYMEFDEEESDEEEGTQGYASGQSYVVFTRSQGKEAEVAAHVQKEKVVSNAPPTIAKRGNPLPTQLPVKSFTRKSFPPISPPNQPSHIPIKTSNPTPPSRSEGLIPSPAQPLAAFDIIDHAKKTKIQMSEAEYLQSNPEQLVRLTKYIQSQAVISNQVSPKGILSTPPESRINVASTSASGKIEPFYLSLLINGHKLSNCIIDSGASDNVMPAKVSHALGLTLTKPFGRCYSLETKQVPLIGQIKDAQFAFAAFPEKRVKMTVLVADIPAAYGILLGRSFCSEVGGEIHMDWSKARIPVKGVMQTLEPESQKKYLVTNSEDPKAQILFESSGMGNYFLSTESDKMVVLVKKKILIRSGLCSLMAAAQPVDVAPEPC</sequence>
<evidence type="ECO:0000256" key="1">
    <source>
        <dbReference type="SAM" id="MobiDB-lite"/>
    </source>
</evidence>
<dbReference type="Pfam" id="PF03732">
    <property type="entry name" value="Retrotrans_gag"/>
    <property type="match status" value="1"/>
</dbReference>
<dbReference type="Gene3D" id="2.40.70.10">
    <property type="entry name" value="Acid Proteases"/>
    <property type="match status" value="1"/>
</dbReference>
<comment type="caution">
    <text evidence="3">The sequence shown here is derived from an EMBL/GenBank/DDBJ whole genome shotgun (WGS) entry which is preliminary data.</text>
</comment>
<feature type="region of interest" description="Disordered" evidence="1">
    <location>
        <begin position="476"/>
        <end position="501"/>
    </location>
</feature>
<feature type="region of interest" description="Disordered" evidence="1">
    <location>
        <begin position="1"/>
        <end position="24"/>
    </location>
</feature>
<organism evidence="3 4">
    <name type="scientific">Taxus chinensis</name>
    <name type="common">Chinese yew</name>
    <name type="synonym">Taxus wallichiana var. chinensis</name>
    <dbReference type="NCBI Taxonomy" id="29808"/>
    <lineage>
        <taxon>Eukaryota</taxon>
        <taxon>Viridiplantae</taxon>
        <taxon>Streptophyta</taxon>
        <taxon>Embryophyta</taxon>
        <taxon>Tracheophyta</taxon>
        <taxon>Spermatophyta</taxon>
        <taxon>Pinopsida</taxon>
        <taxon>Pinidae</taxon>
        <taxon>Conifers II</taxon>
        <taxon>Cupressales</taxon>
        <taxon>Taxaceae</taxon>
        <taxon>Taxus</taxon>
    </lineage>
</organism>
<dbReference type="InterPro" id="IPR021109">
    <property type="entry name" value="Peptidase_aspartic_dom_sf"/>
</dbReference>
<feature type="compositionally biased region" description="Low complexity" evidence="1">
    <location>
        <begin position="46"/>
        <end position="56"/>
    </location>
</feature>
<feature type="non-terminal residue" evidence="3">
    <location>
        <position position="1"/>
    </location>
</feature>
<reference evidence="3 4" key="1">
    <citation type="journal article" date="2021" name="Nat. Plants">
        <title>The Taxus genome provides insights into paclitaxel biosynthesis.</title>
        <authorList>
            <person name="Xiong X."/>
            <person name="Gou J."/>
            <person name="Liao Q."/>
            <person name="Li Y."/>
            <person name="Zhou Q."/>
            <person name="Bi G."/>
            <person name="Li C."/>
            <person name="Du R."/>
            <person name="Wang X."/>
            <person name="Sun T."/>
            <person name="Guo L."/>
            <person name="Liang H."/>
            <person name="Lu P."/>
            <person name="Wu Y."/>
            <person name="Zhang Z."/>
            <person name="Ro D.K."/>
            <person name="Shang Y."/>
            <person name="Huang S."/>
            <person name="Yan J."/>
        </authorList>
    </citation>
    <scope>NUCLEOTIDE SEQUENCE [LARGE SCALE GENOMIC DNA]</scope>
    <source>
        <strain evidence="3">Ta-2019</strain>
    </source>
</reference>
<protein>
    <recommendedName>
        <fullName evidence="2">Retrotransposon gag domain-containing protein</fullName>
    </recommendedName>
</protein>
<feature type="region of interest" description="Disordered" evidence="1">
    <location>
        <begin position="46"/>
        <end position="65"/>
    </location>
</feature>
<gene>
    <name evidence="3" type="ORF">KI387_041352</name>
</gene>
<dbReference type="AlphaFoldDB" id="A0AA38C6D3"/>
<dbReference type="InterPro" id="IPR005162">
    <property type="entry name" value="Retrotrans_gag_dom"/>
</dbReference>
<proteinExistence type="predicted"/>
<evidence type="ECO:0000259" key="2">
    <source>
        <dbReference type="Pfam" id="PF03732"/>
    </source>
</evidence>
<keyword evidence="4" id="KW-1185">Reference proteome</keyword>
<feature type="region of interest" description="Disordered" evidence="1">
    <location>
        <begin position="325"/>
        <end position="419"/>
    </location>
</feature>
<accession>A0AA38C6D3</accession>
<feature type="domain" description="Retrotransposon gag" evidence="2">
    <location>
        <begin position="157"/>
        <end position="233"/>
    </location>
</feature>
<feature type="compositionally biased region" description="Acidic residues" evidence="1">
    <location>
        <begin position="368"/>
        <end position="389"/>
    </location>
</feature>
<dbReference type="Proteomes" id="UP000824469">
    <property type="component" value="Unassembled WGS sequence"/>
</dbReference>
<feature type="region of interest" description="Disordered" evidence="1">
    <location>
        <begin position="286"/>
        <end position="306"/>
    </location>
</feature>
<feature type="compositionally biased region" description="Low complexity" evidence="1">
    <location>
        <begin position="292"/>
        <end position="303"/>
    </location>
</feature>
<dbReference type="PANTHER" id="PTHR33223">
    <property type="entry name" value="CCHC-TYPE DOMAIN-CONTAINING PROTEIN"/>
    <property type="match status" value="1"/>
</dbReference>
<evidence type="ECO:0000313" key="3">
    <source>
        <dbReference type="EMBL" id="KAH9293446.1"/>
    </source>
</evidence>
<dbReference type="PANTHER" id="PTHR33223:SF6">
    <property type="entry name" value="CCHC-TYPE DOMAIN-CONTAINING PROTEIN"/>
    <property type="match status" value="1"/>
</dbReference>
<dbReference type="EMBL" id="JAHRHJ020001122">
    <property type="protein sequence ID" value="KAH9293446.1"/>
    <property type="molecule type" value="Genomic_DNA"/>
</dbReference>
<name>A0AA38C6D3_TAXCH</name>
<dbReference type="CDD" id="cd00303">
    <property type="entry name" value="retropepsin_like"/>
    <property type="match status" value="1"/>
</dbReference>
<evidence type="ECO:0000313" key="4">
    <source>
        <dbReference type="Proteomes" id="UP000824469"/>
    </source>
</evidence>
<feature type="compositionally biased region" description="Acidic residues" evidence="1">
    <location>
        <begin position="403"/>
        <end position="413"/>
    </location>
</feature>